<evidence type="ECO:0000313" key="6">
    <source>
        <dbReference type="Proteomes" id="UP001500618"/>
    </source>
</evidence>
<dbReference type="NCBIfam" id="TIGR03851">
    <property type="entry name" value="chitin_NgcE"/>
    <property type="match status" value="1"/>
</dbReference>
<keyword evidence="4" id="KW-0732">Signal</keyword>
<protein>
    <submittedName>
        <fullName evidence="5">N-acetylglucosamine/diacetylchitobiose ABC transporter substrate-binding protein</fullName>
    </submittedName>
</protein>
<dbReference type="InterPro" id="IPR050490">
    <property type="entry name" value="Bact_solute-bd_prot1"/>
</dbReference>
<evidence type="ECO:0000313" key="5">
    <source>
        <dbReference type="EMBL" id="GAA1655145.1"/>
    </source>
</evidence>
<gene>
    <name evidence="5" type="primary">ngcE_1</name>
    <name evidence="5" type="ORF">GCM10009765_00340</name>
</gene>
<comment type="subcellular location">
    <subcellularLocation>
        <location evidence="1">Cell envelope</location>
    </subcellularLocation>
</comment>
<keyword evidence="3" id="KW-0813">Transport</keyword>
<comment type="caution">
    <text evidence="5">The sequence shown here is derived from an EMBL/GenBank/DDBJ whole genome shotgun (WGS) entry which is preliminary data.</text>
</comment>
<reference evidence="5 6" key="1">
    <citation type="journal article" date="2019" name="Int. J. Syst. Evol. Microbiol.">
        <title>The Global Catalogue of Microorganisms (GCM) 10K type strain sequencing project: providing services to taxonomists for standard genome sequencing and annotation.</title>
        <authorList>
            <consortium name="The Broad Institute Genomics Platform"/>
            <consortium name="The Broad Institute Genome Sequencing Center for Infectious Disease"/>
            <person name="Wu L."/>
            <person name="Ma J."/>
        </authorList>
    </citation>
    <scope>NUCLEOTIDE SEQUENCE [LARGE SCALE GENOMIC DNA]</scope>
    <source>
        <strain evidence="5 6">JCM 14718</strain>
    </source>
</reference>
<dbReference type="RefSeq" id="WP_344306013.1">
    <property type="nucleotide sequence ID" value="NZ_BAAANY010000001.1"/>
</dbReference>
<dbReference type="InterPro" id="IPR022386">
    <property type="entry name" value="Chitin_NgcE"/>
</dbReference>
<keyword evidence="6" id="KW-1185">Reference proteome</keyword>
<organism evidence="5 6">
    <name type="scientific">Fodinicola feengrottensis</name>
    <dbReference type="NCBI Taxonomy" id="435914"/>
    <lineage>
        <taxon>Bacteria</taxon>
        <taxon>Bacillati</taxon>
        <taxon>Actinomycetota</taxon>
        <taxon>Actinomycetes</taxon>
        <taxon>Mycobacteriales</taxon>
        <taxon>Fodinicola</taxon>
    </lineage>
</organism>
<dbReference type="PANTHER" id="PTHR43649:SF31">
    <property type="entry name" value="SN-GLYCEROL-3-PHOSPHATE-BINDING PERIPLASMIC PROTEIN UGPB"/>
    <property type="match status" value="1"/>
</dbReference>
<dbReference type="EMBL" id="BAAANY010000001">
    <property type="protein sequence ID" value="GAA1655145.1"/>
    <property type="molecule type" value="Genomic_DNA"/>
</dbReference>
<evidence type="ECO:0000256" key="4">
    <source>
        <dbReference type="ARBA" id="ARBA00022729"/>
    </source>
</evidence>
<sequence>MSESKDLSRRTVLGRAAALGALAVPGAALLDACATGGGGGGGSEKGTVTKDNPLGIKEDAALEVVIFKGGYGDKYALDAEAAFKKKHPKATVKHNSTQQITQQLAPRFVGSNPPDLIDNSGAQALDMNALIGKGQVADLTPLLDAPSLDDPSKKIRDTLRPGIVEAGQYGGKEVYALNYVQAVFGIWYSSTQLTKYGIQPPQTWQAMLDACATLKKNNVAGWTYAGKYPGYVHYWLFAQIAKVGGKEVLIAIDNLEPNAWKHPAVKAALEPIEEVVAKGYVLQGSEGLTHIESQTAWNQGKAAFIPNGSWVENEAKGTTPANFGMAVQGPPSVSAADKMPFGTIWSAPTEPFIVPKQAMNSLGGMEMLRVFLAKPQAQNFARQVSSLTCVLEGAEGVPLPPGVTSANAALKAAGANNTVNPLILTWYAKLVQDIGQNCGLLMSKRISAADWITKTQALADAVASNSSIKKFKH</sequence>
<accession>A0ABN2FPX1</accession>
<name>A0ABN2FPX1_9ACTN</name>
<dbReference type="Proteomes" id="UP001500618">
    <property type="component" value="Unassembled WGS sequence"/>
</dbReference>
<dbReference type="Pfam" id="PF01547">
    <property type="entry name" value="SBP_bac_1"/>
    <property type="match status" value="1"/>
</dbReference>
<dbReference type="InterPro" id="IPR006311">
    <property type="entry name" value="TAT_signal"/>
</dbReference>
<dbReference type="PANTHER" id="PTHR43649">
    <property type="entry name" value="ARABINOSE-BINDING PROTEIN-RELATED"/>
    <property type="match status" value="1"/>
</dbReference>
<comment type="similarity">
    <text evidence="2">Belongs to the bacterial solute-binding protein 1 family.</text>
</comment>
<proteinExistence type="inferred from homology"/>
<evidence type="ECO:0000256" key="2">
    <source>
        <dbReference type="ARBA" id="ARBA00008520"/>
    </source>
</evidence>
<dbReference type="SUPFAM" id="SSF53850">
    <property type="entry name" value="Periplasmic binding protein-like II"/>
    <property type="match status" value="1"/>
</dbReference>
<evidence type="ECO:0000256" key="3">
    <source>
        <dbReference type="ARBA" id="ARBA00022448"/>
    </source>
</evidence>
<dbReference type="Gene3D" id="3.40.190.10">
    <property type="entry name" value="Periplasmic binding protein-like II"/>
    <property type="match status" value="2"/>
</dbReference>
<evidence type="ECO:0000256" key="1">
    <source>
        <dbReference type="ARBA" id="ARBA00004196"/>
    </source>
</evidence>
<dbReference type="PROSITE" id="PS51318">
    <property type="entry name" value="TAT"/>
    <property type="match status" value="1"/>
</dbReference>
<dbReference type="InterPro" id="IPR006059">
    <property type="entry name" value="SBP"/>
</dbReference>